<gene>
    <name evidence="5" type="ORF">N7496_006282</name>
</gene>
<dbReference type="PANTHER" id="PTHR45694:SF5">
    <property type="entry name" value="GLUTAREDOXIN 2"/>
    <property type="match status" value="1"/>
</dbReference>
<dbReference type="PROSITE" id="PS51354">
    <property type="entry name" value="GLUTAREDOXIN_2"/>
    <property type="match status" value="1"/>
</dbReference>
<dbReference type="FunFam" id="3.40.30.10:FF:000093">
    <property type="entry name" value="Glutaredoxin 2"/>
    <property type="match status" value="1"/>
</dbReference>
<dbReference type="PRINTS" id="PR00160">
    <property type="entry name" value="GLUTAREDOXIN"/>
</dbReference>
<dbReference type="Proteomes" id="UP001147782">
    <property type="component" value="Unassembled WGS sequence"/>
</dbReference>
<feature type="transmembrane region" description="Helical" evidence="3">
    <location>
        <begin position="7"/>
        <end position="26"/>
    </location>
</feature>
<evidence type="ECO:0000256" key="3">
    <source>
        <dbReference type="SAM" id="Phobius"/>
    </source>
</evidence>
<dbReference type="CDD" id="cd03419">
    <property type="entry name" value="GRX_GRXh_1_2_like"/>
    <property type="match status" value="1"/>
</dbReference>
<dbReference type="RefSeq" id="XP_056554624.1">
    <property type="nucleotide sequence ID" value="XM_056699211.1"/>
</dbReference>
<keyword evidence="3" id="KW-0472">Membrane</keyword>
<reference evidence="5" key="1">
    <citation type="submission" date="2022-11" db="EMBL/GenBank/DDBJ databases">
        <authorList>
            <person name="Petersen C."/>
        </authorList>
    </citation>
    <scope>NUCLEOTIDE SEQUENCE</scope>
    <source>
        <strain evidence="5">IBT 29864</strain>
    </source>
</reference>
<feature type="domain" description="Glutaredoxin" evidence="4">
    <location>
        <begin position="158"/>
        <end position="223"/>
    </location>
</feature>
<keyword evidence="6" id="KW-1185">Reference proteome</keyword>
<organism evidence="5 6">
    <name type="scientific">Penicillium cataractarum</name>
    <dbReference type="NCBI Taxonomy" id="2100454"/>
    <lineage>
        <taxon>Eukaryota</taxon>
        <taxon>Fungi</taxon>
        <taxon>Dikarya</taxon>
        <taxon>Ascomycota</taxon>
        <taxon>Pezizomycotina</taxon>
        <taxon>Eurotiomycetes</taxon>
        <taxon>Eurotiomycetidae</taxon>
        <taxon>Eurotiales</taxon>
        <taxon>Aspergillaceae</taxon>
        <taxon>Penicillium</taxon>
    </lineage>
</organism>
<comment type="similarity">
    <text evidence="1">Belongs to the glutaredoxin family. Monothiol subfamily.</text>
</comment>
<dbReference type="AlphaFoldDB" id="A0A9W9S1I3"/>
<reference evidence="5" key="2">
    <citation type="journal article" date="2023" name="IMA Fungus">
        <title>Comparative genomic study of the Penicillium genus elucidates a diverse pangenome and 15 lateral gene transfer events.</title>
        <authorList>
            <person name="Petersen C."/>
            <person name="Sorensen T."/>
            <person name="Nielsen M.R."/>
            <person name="Sondergaard T.E."/>
            <person name="Sorensen J.L."/>
            <person name="Fitzpatrick D.A."/>
            <person name="Frisvad J.C."/>
            <person name="Nielsen K.L."/>
        </authorList>
    </citation>
    <scope>NUCLEOTIDE SEQUENCE</scope>
    <source>
        <strain evidence="5">IBT 29864</strain>
    </source>
</reference>
<dbReference type="GO" id="GO:0005796">
    <property type="term" value="C:Golgi lumen"/>
    <property type="evidence" value="ECO:0007669"/>
    <property type="project" value="TreeGrafter"/>
</dbReference>
<dbReference type="SUPFAM" id="SSF52833">
    <property type="entry name" value="Thioredoxin-like"/>
    <property type="match status" value="1"/>
</dbReference>
<dbReference type="InterPro" id="IPR036249">
    <property type="entry name" value="Thioredoxin-like_sf"/>
</dbReference>
<dbReference type="OrthoDB" id="423313at2759"/>
<comment type="caution">
    <text evidence="5">The sequence shown here is derived from an EMBL/GenBank/DDBJ whole genome shotgun (WGS) entry which is preliminary data.</text>
</comment>
<evidence type="ECO:0000313" key="6">
    <source>
        <dbReference type="Proteomes" id="UP001147782"/>
    </source>
</evidence>
<dbReference type="Gene3D" id="3.40.30.10">
    <property type="entry name" value="Glutaredoxin"/>
    <property type="match status" value="1"/>
</dbReference>
<dbReference type="InterPro" id="IPR002109">
    <property type="entry name" value="Glutaredoxin"/>
</dbReference>
<dbReference type="Pfam" id="PF00462">
    <property type="entry name" value="Glutaredoxin"/>
    <property type="match status" value="1"/>
</dbReference>
<keyword evidence="3" id="KW-1133">Transmembrane helix</keyword>
<dbReference type="GO" id="GO:0004362">
    <property type="term" value="F:glutathione-disulfide reductase (NADPH) activity"/>
    <property type="evidence" value="ECO:0007669"/>
    <property type="project" value="UniProtKB-ARBA"/>
</dbReference>
<keyword evidence="3" id="KW-0812">Transmembrane</keyword>
<protein>
    <recommendedName>
        <fullName evidence="4">Glutaredoxin domain-containing protein</fullName>
    </recommendedName>
</protein>
<dbReference type="GO" id="GO:0000324">
    <property type="term" value="C:fungal-type vacuole"/>
    <property type="evidence" value="ECO:0007669"/>
    <property type="project" value="TreeGrafter"/>
</dbReference>
<name>A0A9W9S1I3_9EURO</name>
<dbReference type="GO" id="GO:0005801">
    <property type="term" value="C:cis-Golgi network"/>
    <property type="evidence" value="ECO:0007669"/>
    <property type="project" value="UniProtKB-ARBA"/>
</dbReference>
<evidence type="ECO:0000259" key="4">
    <source>
        <dbReference type="Pfam" id="PF00462"/>
    </source>
</evidence>
<sequence>MPSQRRVRLLVVAVIAMLVLTFYYSGEASKIQNQKFYRSTLEAMRAKEEAKHTKPKDKIQDTVVKPGAGAVGAQVGSADVERPAVPVAKVSESKSEEMEEIPIAGRTKMTVPKVKGVQDSSLNTGGSDEKKTEEKEEETTEQLDAKSELNSILKRAPVIIFSKSYCPHSKRAKNILLGHYDITPAPFVVELDQHPIGPALQQLLRENTGRGTVPNVLVNGKSIGGGDDVAALDQSDELASKLRQLGGKWISEVVHKTPESV</sequence>
<accession>A0A9W9S1I3</accession>
<dbReference type="EMBL" id="JAPZBS010000005">
    <property type="protein sequence ID" value="KAJ5370190.1"/>
    <property type="molecule type" value="Genomic_DNA"/>
</dbReference>
<proteinExistence type="inferred from homology"/>
<dbReference type="NCBIfam" id="TIGR02180">
    <property type="entry name" value="GRX_euk"/>
    <property type="match status" value="1"/>
</dbReference>
<evidence type="ECO:0000313" key="5">
    <source>
        <dbReference type="EMBL" id="KAJ5370190.1"/>
    </source>
</evidence>
<dbReference type="InterPro" id="IPR011899">
    <property type="entry name" value="Glutaredoxin_euk/vir"/>
</dbReference>
<evidence type="ECO:0000256" key="1">
    <source>
        <dbReference type="ARBA" id="ARBA00009630"/>
    </source>
</evidence>
<dbReference type="GeneID" id="81438390"/>
<dbReference type="PANTHER" id="PTHR45694">
    <property type="entry name" value="GLUTAREDOXIN 2"/>
    <property type="match status" value="1"/>
</dbReference>
<feature type="region of interest" description="Disordered" evidence="2">
    <location>
        <begin position="114"/>
        <end position="144"/>
    </location>
</feature>
<dbReference type="InterPro" id="IPR014025">
    <property type="entry name" value="Glutaredoxin_subgr"/>
</dbReference>
<evidence type="ECO:0000256" key="2">
    <source>
        <dbReference type="SAM" id="MobiDB-lite"/>
    </source>
</evidence>
<dbReference type="GO" id="GO:0034599">
    <property type="term" value="P:cellular response to oxidative stress"/>
    <property type="evidence" value="ECO:0007669"/>
    <property type="project" value="TreeGrafter"/>
</dbReference>